<evidence type="ECO:0000259" key="1">
    <source>
        <dbReference type="Pfam" id="PF01869"/>
    </source>
</evidence>
<organism evidence="2 3">
    <name type="scientific">Methylobrevis albus</name>
    <dbReference type="NCBI Taxonomy" id="2793297"/>
    <lineage>
        <taxon>Bacteria</taxon>
        <taxon>Pseudomonadati</taxon>
        <taxon>Pseudomonadota</taxon>
        <taxon>Alphaproteobacteria</taxon>
        <taxon>Hyphomicrobiales</taxon>
        <taxon>Pleomorphomonadaceae</taxon>
        <taxon>Methylobrevis</taxon>
    </lineage>
</organism>
<dbReference type="RefSeq" id="WP_197310287.1">
    <property type="nucleotide sequence ID" value="NZ_JADZLT010000042.1"/>
</dbReference>
<keyword evidence="3" id="KW-1185">Reference proteome</keyword>
<protein>
    <submittedName>
        <fullName evidence="2">N-acetylglucosamine kinase</fullName>
    </submittedName>
</protein>
<dbReference type="Pfam" id="PF01869">
    <property type="entry name" value="BcrAD_BadFG"/>
    <property type="match status" value="1"/>
</dbReference>
<comment type="caution">
    <text evidence="2">The sequence shown here is derived from an EMBL/GenBank/DDBJ whole genome shotgun (WGS) entry which is preliminary data.</text>
</comment>
<evidence type="ECO:0000313" key="2">
    <source>
        <dbReference type="EMBL" id="MBH0237185.1"/>
    </source>
</evidence>
<proteinExistence type="predicted"/>
<dbReference type="PANTHER" id="PTHR43190">
    <property type="entry name" value="N-ACETYL-D-GLUCOSAMINE KINASE"/>
    <property type="match status" value="1"/>
</dbReference>
<reference evidence="2" key="1">
    <citation type="submission" date="2020-12" db="EMBL/GenBank/DDBJ databases">
        <title>Methylobrevis albus sp. nov., isolated from fresh water lack sediment.</title>
        <authorList>
            <person name="Zou Q."/>
        </authorList>
    </citation>
    <scope>NUCLEOTIDE SEQUENCE</scope>
    <source>
        <strain evidence="2">L22</strain>
    </source>
</reference>
<dbReference type="InterPro" id="IPR052519">
    <property type="entry name" value="Euk-type_GlcNAc_Kinase"/>
</dbReference>
<accession>A0A931I0P6</accession>
<dbReference type="EMBL" id="JADZLT010000042">
    <property type="protein sequence ID" value="MBH0237185.1"/>
    <property type="molecule type" value="Genomic_DNA"/>
</dbReference>
<dbReference type="Proteomes" id="UP000631694">
    <property type="component" value="Unassembled WGS sequence"/>
</dbReference>
<feature type="domain" description="ATPase BadF/BadG/BcrA/BcrD type" evidence="1">
    <location>
        <begin position="9"/>
        <end position="255"/>
    </location>
</feature>
<evidence type="ECO:0000313" key="3">
    <source>
        <dbReference type="Proteomes" id="UP000631694"/>
    </source>
</evidence>
<keyword evidence="2" id="KW-0418">Kinase</keyword>
<dbReference type="InterPro" id="IPR043129">
    <property type="entry name" value="ATPase_NBD"/>
</dbReference>
<dbReference type="PANTHER" id="PTHR43190:SF3">
    <property type="entry name" value="N-ACETYL-D-GLUCOSAMINE KINASE"/>
    <property type="match status" value="1"/>
</dbReference>
<keyword evidence="2" id="KW-0808">Transferase</keyword>
<dbReference type="InterPro" id="IPR002731">
    <property type="entry name" value="ATPase_BadF"/>
</dbReference>
<dbReference type="Gene3D" id="3.30.420.40">
    <property type="match status" value="2"/>
</dbReference>
<name>A0A931I0P6_9HYPH</name>
<dbReference type="SUPFAM" id="SSF53067">
    <property type="entry name" value="Actin-like ATPase domain"/>
    <property type="match status" value="2"/>
</dbReference>
<dbReference type="GO" id="GO:0016301">
    <property type="term" value="F:kinase activity"/>
    <property type="evidence" value="ECO:0007669"/>
    <property type="project" value="UniProtKB-KW"/>
</dbReference>
<gene>
    <name evidence="2" type="ORF">I5731_05070</name>
</gene>
<dbReference type="AlphaFoldDB" id="A0A931I0P6"/>
<sequence length="288" mass="28225">MLRTPRFFIGVDGGGTGCRARLVDRDGRILAEGRGGPANLTLGLEPATAALAAAVGDAFAAAGLGPADRADTDAAFGLAGVEASGTAAALAAHAFGLGRLAVVSDAETACLGAHAGRDGAILILGTGSQGYARRGAARIRVGGWGFAISDGGSGAVLGQRAVRRALAAHEGLAPASALTAAVMQPHADAAALCAWSLGARPADYGALAPLVFAHAEAGDRVALALRDEAVAEVEALVGVLAGQAEAPVALVGGLAAVYRPLLGPQLAPILALPAGDAMDGALMLARRA</sequence>
<dbReference type="CDD" id="cd24082">
    <property type="entry name" value="ASKHA_NBD_GspK-like"/>
    <property type="match status" value="1"/>
</dbReference>